<feature type="domain" description="FAD dependent oxidoreductase" evidence="2">
    <location>
        <begin position="41"/>
        <end position="400"/>
    </location>
</feature>
<organism evidence="3 4">
    <name type="scientific">Rhodalgimonas zhirmunskyi</name>
    <dbReference type="NCBI Taxonomy" id="2964767"/>
    <lineage>
        <taxon>Bacteria</taxon>
        <taxon>Pseudomonadati</taxon>
        <taxon>Pseudomonadota</taxon>
        <taxon>Alphaproteobacteria</taxon>
        <taxon>Rhodobacterales</taxon>
        <taxon>Roseobacteraceae</taxon>
        <taxon>Rhodalgimonas</taxon>
    </lineage>
</organism>
<evidence type="ECO:0000313" key="4">
    <source>
        <dbReference type="Proteomes" id="UP001227162"/>
    </source>
</evidence>
<protein>
    <submittedName>
        <fullName evidence="3">FAD-binding oxidoreductase</fullName>
    </submittedName>
</protein>
<proteinExistence type="predicted"/>
<evidence type="ECO:0000259" key="2">
    <source>
        <dbReference type="Pfam" id="PF01266"/>
    </source>
</evidence>
<dbReference type="Proteomes" id="UP001227162">
    <property type="component" value="Unassembled WGS sequence"/>
</dbReference>
<dbReference type="Gene3D" id="3.50.50.60">
    <property type="entry name" value="FAD/NAD(P)-binding domain"/>
    <property type="match status" value="1"/>
</dbReference>
<dbReference type="GO" id="GO:0005737">
    <property type="term" value="C:cytoplasm"/>
    <property type="evidence" value="ECO:0007669"/>
    <property type="project" value="TreeGrafter"/>
</dbReference>
<dbReference type="Gene3D" id="3.30.9.10">
    <property type="entry name" value="D-Amino Acid Oxidase, subunit A, domain 2"/>
    <property type="match status" value="1"/>
</dbReference>
<reference evidence="3" key="1">
    <citation type="submission" date="2022-07" db="EMBL/GenBank/DDBJ databases">
        <authorList>
            <person name="Otstavnykh N."/>
            <person name="Isaeva M."/>
            <person name="Bystritskaya E."/>
        </authorList>
    </citation>
    <scope>NUCLEOTIDE SEQUENCE</scope>
    <source>
        <strain evidence="3">10Alg 79</strain>
    </source>
</reference>
<evidence type="ECO:0000256" key="1">
    <source>
        <dbReference type="ARBA" id="ARBA00023002"/>
    </source>
</evidence>
<dbReference type="AlphaFoldDB" id="A0AAJ1U6B7"/>
<keyword evidence="4" id="KW-1185">Reference proteome</keyword>
<keyword evidence="1" id="KW-0560">Oxidoreductase</keyword>
<dbReference type="PANTHER" id="PTHR13847:SF281">
    <property type="entry name" value="FAD DEPENDENT OXIDOREDUCTASE DOMAIN-CONTAINING PROTEIN"/>
    <property type="match status" value="1"/>
</dbReference>
<name>A0AAJ1U6B7_9RHOB</name>
<dbReference type="GO" id="GO:0016491">
    <property type="term" value="F:oxidoreductase activity"/>
    <property type="evidence" value="ECO:0007669"/>
    <property type="project" value="UniProtKB-KW"/>
</dbReference>
<dbReference type="InterPro" id="IPR036188">
    <property type="entry name" value="FAD/NAD-bd_sf"/>
</dbReference>
<dbReference type="SUPFAM" id="SSF51905">
    <property type="entry name" value="FAD/NAD(P)-binding domain"/>
    <property type="match status" value="1"/>
</dbReference>
<dbReference type="PANTHER" id="PTHR13847">
    <property type="entry name" value="SARCOSINE DEHYDROGENASE-RELATED"/>
    <property type="match status" value="1"/>
</dbReference>
<accession>A0AAJ1U6B7</accession>
<dbReference type="EMBL" id="JANFFA010000002">
    <property type="protein sequence ID" value="MDQ2094405.1"/>
    <property type="molecule type" value="Genomic_DNA"/>
</dbReference>
<dbReference type="InterPro" id="IPR006076">
    <property type="entry name" value="FAD-dep_OxRdtase"/>
</dbReference>
<comment type="caution">
    <text evidence="3">The sequence shown here is derived from an EMBL/GenBank/DDBJ whole genome shotgun (WGS) entry which is preliminary data.</text>
</comment>
<evidence type="ECO:0000313" key="3">
    <source>
        <dbReference type="EMBL" id="MDQ2094405.1"/>
    </source>
</evidence>
<dbReference type="RefSeq" id="WP_317626005.1">
    <property type="nucleotide sequence ID" value="NZ_JANFFA010000002.1"/>
</dbReference>
<sequence>MKRIFGTYAYGDTPIEACYWAEAVPEATLHRPPLQWAVRADVVVIGGGFTGLSAALHLAQGGASVVLLESRYPGWGASGRNGGFCCLGGSKLSDQALDGRVGRDGRLAWRQTEKAAVGLVADLLAKHRIEAETHSDGETILAHRPSAARFEGEARRVEENYGVTPHITAKDALVGEGLNAGFHGAMTIPIGFGLHPRKYLAGLLQVAEEAGATVHGESPVTAIQSVAGRHRVSTAQGHVDCNSVILATNGYSSEDIPEWMAARYMPAQSSVIVTRPLTEEERAAQGWTSYQASYDTRNLLHYFRLMPDNRFLFGMRGGLTASPRSEAGIKRLIRRDFEAMFPAWRHVETPHYWSGMVCLAPGFAPFCGEIPYKPGFYAGYAYHGNGVAMGSYTGALLADLVLGKGAMERPAIMQTPPSKFPLGRFRRAAMFPAYAGFWLGDRIG</sequence>
<gene>
    <name evidence="3" type="ORF">NOI20_09820</name>
</gene>
<reference evidence="3" key="2">
    <citation type="submission" date="2023-04" db="EMBL/GenBank/DDBJ databases">
        <title>'Rhodoalgimonas zhirmunskyi' gen. nov., isolated from a red alga.</title>
        <authorList>
            <person name="Nedashkovskaya O.I."/>
            <person name="Otstavnykh N.Y."/>
            <person name="Bystritskaya E.P."/>
            <person name="Balabanova L.A."/>
            <person name="Isaeva M.P."/>
        </authorList>
    </citation>
    <scope>NUCLEOTIDE SEQUENCE</scope>
    <source>
        <strain evidence="3">10Alg 79</strain>
    </source>
</reference>
<dbReference type="Pfam" id="PF01266">
    <property type="entry name" value="DAO"/>
    <property type="match status" value="1"/>
</dbReference>